<feature type="region of interest" description="Disordered" evidence="11">
    <location>
        <begin position="645"/>
        <end position="679"/>
    </location>
</feature>
<dbReference type="OrthoDB" id="6334204at2759"/>
<evidence type="ECO:0000256" key="6">
    <source>
        <dbReference type="ARBA" id="ARBA00022771"/>
    </source>
</evidence>
<proteinExistence type="predicted"/>
<organism evidence="16 17">
    <name type="scientific">Diacronema lutheri</name>
    <name type="common">Unicellular marine alga</name>
    <name type="synonym">Monochrysis lutheri</name>
    <dbReference type="NCBI Taxonomy" id="2081491"/>
    <lineage>
        <taxon>Eukaryota</taxon>
        <taxon>Haptista</taxon>
        <taxon>Haptophyta</taxon>
        <taxon>Pavlovophyceae</taxon>
        <taxon>Pavlovales</taxon>
        <taxon>Pavlovaceae</taxon>
        <taxon>Diacronema</taxon>
    </lineage>
</organism>
<feature type="region of interest" description="Disordered" evidence="11">
    <location>
        <begin position="159"/>
        <end position="180"/>
    </location>
</feature>
<dbReference type="GO" id="GO:1990404">
    <property type="term" value="F:NAD+-protein mono-ADP-ribosyltransferase activity"/>
    <property type="evidence" value="ECO:0007669"/>
    <property type="project" value="TreeGrafter"/>
</dbReference>
<dbReference type="GO" id="GO:0035861">
    <property type="term" value="C:site of double-strand break"/>
    <property type="evidence" value="ECO:0007669"/>
    <property type="project" value="TreeGrafter"/>
</dbReference>
<evidence type="ECO:0000256" key="5">
    <source>
        <dbReference type="ARBA" id="ARBA00022723"/>
    </source>
</evidence>
<dbReference type="PROSITE" id="PS52007">
    <property type="entry name" value="PADR1"/>
    <property type="match status" value="1"/>
</dbReference>
<dbReference type="GO" id="GO:0016779">
    <property type="term" value="F:nucleotidyltransferase activity"/>
    <property type="evidence" value="ECO:0007669"/>
    <property type="project" value="UniProtKB-KW"/>
</dbReference>
<keyword evidence="2 10" id="KW-0328">Glycosyltransferase</keyword>
<dbReference type="PANTHER" id="PTHR10459">
    <property type="entry name" value="DNA LIGASE"/>
    <property type="match status" value="1"/>
</dbReference>
<dbReference type="InterPro" id="IPR036616">
    <property type="entry name" value="Poly(ADP-ribose)pol_reg_dom_sf"/>
</dbReference>
<feature type="region of interest" description="Disordered" evidence="11">
    <location>
        <begin position="80"/>
        <end position="138"/>
    </location>
</feature>
<feature type="domain" description="WGR" evidence="15">
    <location>
        <begin position="441"/>
        <end position="549"/>
    </location>
</feature>
<evidence type="ECO:0000256" key="2">
    <source>
        <dbReference type="ARBA" id="ARBA00022676"/>
    </source>
</evidence>
<evidence type="ECO:0000256" key="3">
    <source>
        <dbReference type="ARBA" id="ARBA00022679"/>
    </source>
</evidence>
<dbReference type="Pfam" id="PF00644">
    <property type="entry name" value="PARP"/>
    <property type="match status" value="1"/>
</dbReference>
<dbReference type="PROSITE" id="PS50064">
    <property type="entry name" value="ZF_PARP_2"/>
    <property type="match status" value="2"/>
</dbReference>
<evidence type="ECO:0000256" key="7">
    <source>
        <dbReference type="ARBA" id="ARBA00022833"/>
    </source>
</evidence>
<dbReference type="InterPro" id="IPR004102">
    <property type="entry name" value="Poly(ADP-ribose)pol_reg_dom"/>
</dbReference>
<keyword evidence="6" id="KW-0863">Zinc-finger</keyword>
<keyword evidence="4" id="KW-0548">Nucleotidyltransferase</keyword>
<keyword evidence="7" id="KW-0862">Zinc</keyword>
<dbReference type="SUPFAM" id="SSF56399">
    <property type="entry name" value="ADP-ribosylation"/>
    <property type="match status" value="1"/>
</dbReference>
<feature type="domain" description="PARP-type" evidence="12">
    <location>
        <begin position="148"/>
        <end position="224"/>
    </location>
</feature>
<dbReference type="EC" id="2.4.2.-" evidence="10"/>
<evidence type="ECO:0000259" key="15">
    <source>
        <dbReference type="PROSITE" id="PS51977"/>
    </source>
</evidence>
<dbReference type="GO" id="GO:0070212">
    <property type="term" value="P:protein poly-ADP-ribosylation"/>
    <property type="evidence" value="ECO:0007669"/>
    <property type="project" value="TreeGrafter"/>
</dbReference>
<dbReference type="InterPro" id="IPR008893">
    <property type="entry name" value="WGR_domain"/>
</dbReference>
<comment type="subcellular location">
    <subcellularLocation>
        <location evidence="1">Nucleus</location>
    </subcellularLocation>
</comment>
<dbReference type="InterPro" id="IPR036957">
    <property type="entry name" value="Znf_PARP_sf"/>
</dbReference>
<dbReference type="GO" id="GO:0003950">
    <property type="term" value="F:NAD+ poly-ADP-ribosyltransferase activity"/>
    <property type="evidence" value="ECO:0007669"/>
    <property type="project" value="UniProtKB-UniRule"/>
</dbReference>
<evidence type="ECO:0000259" key="14">
    <source>
        <dbReference type="PROSITE" id="PS51060"/>
    </source>
</evidence>
<evidence type="ECO:0000256" key="9">
    <source>
        <dbReference type="ARBA" id="ARBA00023242"/>
    </source>
</evidence>
<dbReference type="Pfam" id="PF02877">
    <property type="entry name" value="PARP_reg"/>
    <property type="match status" value="1"/>
</dbReference>
<dbReference type="InterPro" id="IPR001510">
    <property type="entry name" value="Znf_PARP"/>
</dbReference>
<feature type="compositionally biased region" description="Low complexity" evidence="11">
    <location>
        <begin position="89"/>
        <end position="102"/>
    </location>
</feature>
<comment type="caution">
    <text evidence="16">The sequence shown here is derived from an EMBL/GenBank/DDBJ whole genome shotgun (WGS) entry which is preliminary data.</text>
</comment>
<evidence type="ECO:0000256" key="4">
    <source>
        <dbReference type="ARBA" id="ARBA00022695"/>
    </source>
</evidence>
<keyword evidence="9" id="KW-0539">Nucleus</keyword>
<feature type="compositionally biased region" description="Pro residues" evidence="11">
    <location>
        <begin position="647"/>
        <end position="656"/>
    </location>
</feature>
<evidence type="ECO:0000313" key="17">
    <source>
        <dbReference type="Proteomes" id="UP000751190"/>
    </source>
</evidence>
<dbReference type="SMART" id="SM01336">
    <property type="entry name" value="zf-PARP"/>
    <property type="match status" value="2"/>
</dbReference>
<dbReference type="PROSITE" id="PS51977">
    <property type="entry name" value="WGR"/>
    <property type="match status" value="1"/>
</dbReference>
<evidence type="ECO:0000259" key="13">
    <source>
        <dbReference type="PROSITE" id="PS51059"/>
    </source>
</evidence>
<dbReference type="Gene3D" id="3.90.228.10">
    <property type="match status" value="1"/>
</dbReference>
<dbReference type="Gene3D" id="3.30.1740.10">
    <property type="entry name" value="Zinc finger, PARP-type"/>
    <property type="match status" value="2"/>
</dbReference>
<dbReference type="GO" id="GO:0006302">
    <property type="term" value="P:double-strand break repair"/>
    <property type="evidence" value="ECO:0007669"/>
    <property type="project" value="TreeGrafter"/>
</dbReference>
<dbReference type="GO" id="GO:0003677">
    <property type="term" value="F:DNA binding"/>
    <property type="evidence" value="ECO:0007669"/>
    <property type="project" value="InterPro"/>
</dbReference>
<dbReference type="Gene3D" id="1.20.142.10">
    <property type="entry name" value="Poly(ADP-ribose) polymerase, regulatory domain"/>
    <property type="match status" value="1"/>
</dbReference>
<dbReference type="OMA" id="THNEYVI"/>
<sequence length="1041" mass="110307">MLVEVSPNARAGCRVCGAKVSWGQLRVGLPYDTDWGSSVKWHHVGCVQLSKFVPSASALVGFDKLDAGKRAELEQQFGAALPPAPAPAPSSSHPGCAAPSGSRSAPVNLESPDALTPRAGKAPPPGGGAAASRPEQLAEEPPFEVGICKIEYAKAKKPSNCKACSGPIRNGEPRVGDSQPSPFYEGLQTRWLCLRCAVRGHAIQRYSQLDGWDRMGYDCSREVRAKTGELLSDAAELALREAMEPIEALTDALTANLAVDELKATLALNGIDSRATGLERDSISMAHVVADGLLNGLCADCPCCGMAALHFASGRIACVGSIGGLARCPYRARPADVPRFRFELPDAMRDADWLLEWVGIAQLAAATPPPAKGKGTKRKAAARPPIVGSRALAGLALVARKAAATVTKGPLPPPPARQPPEPGCPLLEVHRGFKQTGLFHRAKVLVDDDGVTVYSAHLNEVQVEKGVNRYYIVQALLVNGKPEVFCHWGATGREDEEEFGGARARDNCKRYPCKTKAEAIETFKHWFTKKTNFGRFDERHAFKQTPGWYNFVELSSRARADSRANTPSRRTGSATGAHVAACTLEPAVASLVSLVFDEDAILTSMEGSGVDCDAGGFGIHSLTPERLAKARAVLAELAQLLATKPPDALPDAPPAAPAVAAPAAPPPSRPGRAKRPTAKARAAAAAASAVAAAAATAVAAPPRAADDARHQFMQAQLVWRARVEAASNDFQQTVPAREPVRIDNAEKLADKARTLDVLDDIALGQRLLADGKQGAAEAAAAASSSAAAGSSSAAEPGAAEPHPLDVQFATLKCTMRVLPHDDATYRAIAAAVVNTCEPLKYDGLCGFTHRTQDEVELLDVFELAREGEAAAHESRFAELGNRRLLWHGTAVGCAAAIVAQGLRIMEGAGGRVGRGIYSADEMNKSGHYTVPTKRGEAIMFLAEAALGRAHVITADNASLQRPPTGFDSVIAEGTGGPDDAHDVQLQLDGRAVRFATGPLREHAPPNEGSRPQRGKSSFTQSEYLVYDERQLRLRYLVKVRI</sequence>
<evidence type="ECO:0000256" key="1">
    <source>
        <dbReference type="ARBA" id="ARBA00004123"/>
    </source>
</evidence>
<dbReference type="PROSITE" id="PS51060">
    <property type="entry name" value="PARP_ALPHA_HD"/>
    <property type="match status" value="1"/>
</dbReference>
<dbReference type="Proteomes" id="UP000751190">
    <property type="component" value="Unassembled WGS sequence"/>
</dbReference>
<feature type="domain" description="PARP-type" evidence="12">
    <location>
        <begin position="1"/>
        <end position="81"/>
    </location>
</feature>
<dbReference type="SUPFAM" id="SSF142921">
    <property type="entry name" value="WGR domain-like"/>
    <property type="match status" value="1"/>
</dbReference>
<dbReference type="InterPro" id="IPR012317">
    <property type="entry name" value="Poly(ADP-ribose)pol_cat_dom"/>
</dbReference>
<dbReference type="SUPFAM" id="SSF57716">
    <property type="entry name" value="Glucocorticoid receptor-like (DNA-binding domain)"/>
    <property type="match status" value="2"/>
</dbReference>
<feature type="domain" description="PARP catalytic" evidence="13">
    <location>
        <begin position="802"/>
        <end position="1041"/>
    </location>
</feature>
<keyword evidence="5" id="KW-0479">Metal-binding</keyword>
<accession>A0A8J5XVQ4</accession>
<dbReference type="AlphaFoldDB" id="A0A8J5XVQ4"/>
<evidence type="ECO:0000313" key="16">
    <source>
        <dbReference type="EMBL" id="KAG8466330.1"/>
    </source>
</evidence>
<keyword evidence="8 10" id="KW-0520">NAD</keyword>
<keyword evidence="17" id="KW-1185">Reference proteome</keyword>
<feature type="region of interest" description="Disordered" evidence="11">
    <location>
        <begin position="997"/>
        <end position="1018"/>
    </location>
</feature>
<protein>
    <recommendedName>
        <fullName evidence="10">Poly [ADP-ribose] polymerase</fullName>
        <shortName evidence="10">PARP</shortName>
        <ecNumber evidence="10">2.4.2.-</ecNumber>
    </recommendedName>
</protein>
<dbReference type="GO" id="GO:0005730">
    <property type="term" value="C:nucleolus"/>
    <property type="evidence" value="ECO:0007669"/>
    <property type="project" value="TreeGrafter"/>
</dbReference>
<evidence type="ECO:0000256" key="11">
    <source>
        <dbReference type="SAM" id="MobiDB-lite"/>
    </source>
</evidence>
<keyword evidence="3 10" id="KW-0808">Transferase</keyword>
<dbReference type="InterPro" id="IPR050800">
    <property type="entry name" value="ARTD/PARP"/>
</dbReference>
<evidence type="ECO:0000256" key="8">
    <source>
        <dbReference type="ARBA" id="ARBA00023027"/>
    </source>
</evidence>
<evidence type="ECO:0000256" key="10">
    <source>
        <dbReference type="RuleBase" id="RU362114"/>
    </source>
</evidence>
<feature type="domain" description="PARP alpha-helical" evidence="14">
    <location>
        <begin position="581"/>
        <end position="769"/>
    </location>
</feature>
<dbReference type="InterPro" id="IPR036930">
    <property type="entry name" value="WGR_dom_sf"/>
</dbReference>
<dbReference type="PANTHER" id="PTHR10459:SF66">
    <property type="entry name" value="PROTEIN MONO-ADP-RIBOSYLTRANSFERASE PARP3"/>
    <property type="match status" value="1"/>
</dbReference>
<gene>
    <name evidence="16" type="ORF">KFE25_002086</name>
</gene>
<name>A0A8J5XVQ4_DIALT</name>
<dbReference type="SUPFAM" id="SSF47587">
    <property type="entry name" value="Domain of poly(ADP-ribose) polymerase"/>
    <property type="match status" value="1"/>
</dbReference>
<evidence type="ECO:0000259" key="12">
    <source>
        <dbReference type="PROSITE" id="PS50064"/>
    </source>
</evidence>
<dbReference type="GO" id="GO:0008270">
    <property type="term" value="F:zinc ion binding"/>
    <property type="evidence" value="ECO:0007669"/>
    <property type="project" value="UniProtKB-KW"/>
</dbReference>
<reference evidence="16" key="1">
    <citation type="submission" date="2021-05" db="EMBL/GenBank/DDBJ databases">
        <title>The genome of the haptophyte Pavlova lutheri (Diacronema luteri, Pavlovales) - a model for lipid biosynthesis in eukaryotic algae.</title>
        <authorList>
            <person name="Hulatt C.J."/>
            <person name="Posewitz M.C."/>
        </authorList>
    </citation>
    <scope>NUCLEOTIDE SEQUENCE</scope>
    <source>
        <strain evidence="16">NIVA-4/92</strain>
    </source>
</reference>
<dbReference type="Gene3D" id="3.90.640.80">
    <property type="match status" value="1"/>
</dbReference>
<dbReference type="PROSITE" id="PS51059">
    <property type="entry name" value="PARP_CATALYTIC"/>
    <property type="match status" value="1"/>
</dbReference>
<dbReference type="EMBL" id="JAGTXO010000008">
    <property type="protein sequence ID" value="KAG8466330.1"/>
    <property type="molecule type" value="Genomic_DNA"/>
</dbReference>